<keyword evidence="7" id="KW-0802">TPR repeat</keyword>
<evidence type="ECO:0000256" key="6">
    <source>
        <dbReference type="ARBA" id="ARBA00023012"/>
    </source>
</evidence>
<evidence type="ECO:0000256" key="1">
    <source>
        <dbReference type="ARBA" id="ARBA00000085"/>
    </source>
</evidence>
<feature type="repeat" description="TPR" evidence="7">
    <location>
        <begin position="249"/>
        <end position="282"/>
    </location>
</feature>
<dbReference type="InterPro" id="IPR036097">
    <property type="entry name" value="HisK_dim/P_sf"/>
</dbReference>
<dbReference type="SUPFAM" id="SSF48452">
    <property type="entry name" value="TPR-like"/>
    <property type="match status" value="2"/>
</dbReference>
<keyword evidence="3" id="KW-0597">Phosphoprotein</keyword>
<dbReference type="Gene3D" id="1.25.40.10">
    <property type="entry name" value="Tetratricopeptide repeat domain"/>
    <property type="match status" value="2"/>
</dbReference>
<dbReference type="Gene3D" id="3.30.565.10">
    <property type="entry name" value="Histidine kinase-like ATPase, C-terminal domain"/>
    <property type="match status" value="1"/>
</dbReference>
<dbReference type="GO" id="GO:0000155">
    <property type="term" value="F:phosphorelay sensor kinase activity"/>
    <property type="evidence" value="ECO:0007669"/>
    <property type="project" value="InterPro"/>
</dbReference>
<dbReference type="Gene3D" id="1.10.287.130">
    <property type="match status" value="1"/>
</dbReference>
<keyword evidence="4" id="KW-0808">Transferase</keyword>
<dbReference type="Pfam" id="PF13374">
    <property type="entry name" value="TPR_10"/>
    <property type="match status" value="1"/>
</dbReference>
<keyword evidence="6" id="KW-0902">Two-component regulatory system</keyword>
<reference evidence="10" key="1">
    <citation type="submission" date="2016-11" db="EMBL/GenBank/DDBJ databases">
        <authorList>
            <person name="Varghese N."/>
            <person name="Submissions S."/>
        </authorList>
    </citation>
    <scope>NUCLEOTIDE SEQUENCE [LARGE SCALE GENOMIC DNA]</scope>
    <source>
        <strain evidence="10">DSM 26134</strain>
    </source>
</reference>
<accession>A0A1M6VGP6</accession>
<dbReference type="InterPro" id="IPR011990">
    <property type="entry name" value="TPR-like_helical_dom_sf"/>
</dbReference>
<dbReference type="InterPro" id="IPR036890">
    <property type="entry name" value="HATPase_C_sf"/>
</dbReference>
<dbReference type="InterPro" id="IPR019734">
    <property type="entry name" value="TPR_rpt"/>
</dbReference>
<proteinExistence type="predicted"/>
<dbReference type="GO" id="GO:0005886">
    <property type="term" value="C:plasma membrane"/>
    <property type="evidence" value="ECO:0007669"/>
    <property type="project" value="TreeGrafter"/>
</dbReference>
<dbReference type="SMART" id="SM00028">
    <property type="entry name" value="TPR"/>
    <property type="match status" value="6"/>
</dbReference>
<evidence type="ECO:0000256" key="7">
    <source>
        <dbReference type="PROSITE-ProRule" id="PRU00339"/>
    </source>
</evidence>
<evidence type="ECO:0000256" key="4">
    <source>
        <dbReference type="ARBA" id="ARBA00022679"/>
    </source>
</evidence>
<dbReference type="Proteomes" id="UP000184474">
    <property type="component" value="Unassembled WGS sequence"/>
</dbReference>
<dbReference type="CDD" id="cd00075">
    <property type="entry name" value="HATPase"/>
    <property type="match status" value="1"/>
</dbReference>
<organism evidence="9 10">
    <name type="scientific">Reichenbachiella agariperforans</name>
    <dbReference type="NCBI Taxonomy" id="156994"/>
    <lineage>
        <taxon>Bacteria</taxon>
        <taxon>Pseudomonadati</taxon>
        <taxon>Bacteroidota</taxon>
        <taxon>Cytophagia</taxon>
        <taxon>Cytophagales</taxon>
        <taxon>Reichenbachiellaceae</taxon>
        <taxon>Reichenbachiella</taxon>
    </lineage>
</organism>
<feature type="domain" description="Histidine kinase" evidence="8">
    <location>
        <begin position="370"/>
        <end position="579"/>
    </location>
</feature>
<dbReference type="SMART" id="SM00388">
    <property type="entry name" value="HisKA"/>
    <property type="match status" value="1"/>
</dbReference>
<dbReference type="PANTHER" id="PTHR45453:SF1">
    <property type="entry name" value="PHOSPHATE REGULON SENSOR PROTEIN PHOR"/>
    <property type="match status" value="1"/>
</dbReference>
<dbReference type="STRING" id="156994.SAMN04488028_10938"/>
<dbReference type="CDD" id="cd00082">
    <property type="entry name" value="HisKA"/>
    <property type="match status" value="1"/>
</dbReference>
<dbReference type="EMBL" id="FRAA01000009">
    <property type="protein sequence ID" value="SHK80524.1"/>
    <property type="molecule type" value="Genomic_DNA"/>
</dbReference>
<dbReference type="PANTHER" id="PTHR45453">
    <property type="entry name" value="PHOSPHATE REGULON SENSOR PROTEIN PHOR"/>
    <property type="match status" value="1"/>
</dbReference>
<dbReference type="Pfam" id="PF13424">
    <property type="entry name" value="TPR_12"/>
    <property type="match status" value="1"/>
</dbReference>
<dbReference type="SMART" id="SM00387">
    <property type="entry name" value="HATPase_c"/>
    <property type="match status" value="1"/>
</dbReference>
<dbReference type="PRINTS" id="PR00344">
    <property type="entry name" value="BCTRLSENSOR"/>
</dbReference>
<dbReference type="AlphaFoldDB" id="A0A1M6VGP6"/>
<dbReference type="EC" id="2.7.13.3" evidence="2"/>
<evidence type="ECO:0000313" key="9">
    <source>
        <dbReference type="EMBL" id="SHK80524.1"/>
    </source>
</evidence>
<evidence type="ECO:0000256" key="2">
    <source>
        <dbReference type="ARBA" id="ARBA00012438"/>
    </source>
</evidence>
<evidence type="ECO:0000313" key="10">
    <source>
        <dbReference type="Proteomes" id="UP000184474"/>
    </source>
</evidence>
<dbReference type="RefSeq" id="WP_073124824.1">
    <property type="nucleotide sequence ID" value="NZ_FRAA01000009.1"/>
</dbReference>
<dbReference type="InterPro" id="IPR003661">
    <property type="entry name" value="HisK_dim/P_dom"/>
</dbReference>
<feature type="repeat" description="TPR" evidence="7">
    <location>
        <begin position="89"/>
        <end position="122"/>
    </location>
</feature>
<keyword evidence="5" id="KW-0418">Kinase</keyword>
<dbReference type="InterPro" id="IPR003594">
    <property type="entry name" value="HATPase_dom"/>
</dbReference>
<dbReference type="SUPFAM" id="SSF47384">
    <property type="entry name" value="Homodimeric domain of signal transducing histidine kinase"/>
    <property type="match status" value="1"/>
</dbReference>
<dbReference type="GO" id="GO:0016036">
    <property type="term" value="P:cellular response to phosphate starvation"/>
    <property type="evidence" value="ECO:0007669"/>
    <property type="project" value="TreeGrafter"/>
</dbReference>
<dbReference type="GO" id="GO:0004721">
    <property type="term" value="F:phosphoprotein phosphatase activity"/>
    <property type="evidence" value="ECO:0007669"/>
    <property type="project" value="TreeGrafter"/>
</dbReference>
<dbReference type="PROSITE" id="PS50109">
    <property type="entry name" value="HIS_KIN"/>
    <property type="match status" value="1"/>
</dbReference>
<evidence type="ECO:0000259" key="8">
    <source>
        <dbReference type="PROSITE" id="PS50109"/>
    </source>
</evidence>
<dbReference type="InterPro" id="IPR005467">
    <property type="entry name" value="His_kinase_dom"/>
</dbReference>
<dbReference type="Pfam" id="PF02518">
    <property type="entry name" value="HATPase_c"/>
    <property type="match status" value="1"/>
</dbReference>
<dbReference type="SUPFAM" id="SSF55874">
    <property type="entry name" value="ATPase domain of HSP90 chaperone/DNA topoisomerase II/histidine kinase"/>
    <property type="match status" value="1"/>
</dbReference>
<dbReference type="Pfam" id="PF00512">
    <property type="entry name" value="HisKA"/>
    <property type="match status" value="1"/>
</dbReference>
<protein>
    <recommendedName>
        <fullName evidence="2">histidine kinase</fullName>
        <ecNumber evidence="2">2.7.13.3</ecNumber>
    </recommendedName>
</protein>
<dbReference type="PROSITE" id="PS50005">
    <property type="entry name" value="TPR"/>
    <property type="match status" value="2"/>
</dbReference>
<dbReference type="InterPro" id="IPR050351">
    <property type="entry name" value="BphY/WalK/GraS-like"/>
</dbReference>
<evidence type="ECO:0000256" key="3">
    <source>
        <dbReference type="ARBA" id="ARBA00022553"/>
    </source>
</evidence>
<evidence type="ECO:0000256" key="5">
    <source>
        <dbReference type="ARBA" id="ARBA00022777"/>
    </source>
</evidence>
<keyword evidence="10" id="KW-1185">Reference proteome</keyword>
<gene>
    <name evidence="9" type="ORF">SAMN04488028_10938</name>
</gene>
<name>A0A1M6VGP6_REIAG</name>
<comment type="catalytic activity">
    <reaction evidence="1">
        <text>ATP + protein L-histidine = ADP + protein N-phospho-L-histidine.</text>
        <dbReference type="EC" id="2.7.13.3"/>
    </reaction>
</comment>
<sequence length="579" mass="66859">MTAISLNKKLDTLLKKSFEQRVSDLPGAIQIAHKVINRCALNYDDYHQAFANCYLGYYYMILSDNLQSDIYTQKALKYFEKNHIDGGMAMCYYTLGSTLYKTDNYHKALKYLLESYELFKKEEDLFGQSRSLRAIASIYELFNDYTKAEETYLKCIEISKLNKDDNGMSNAYNPLSGIYLKRGDIGLAEKTILKSIRLKKKTKDKRGLAFAYYGEGKVALAKNEYERTETLLLQSKEIHIEIGDQLGQMMTLNKLGILYFRLGNNEQAKSILQESLQIGKSHKHYLLLYKAYNVLYQIAKSEGKPEDALSYLESYTEFKNLVESKETQNVISSIKSLSEMELLEKEAGWQKAINENIEKKNQELDTFVYKVAHDLRGPISSLMGLFTIVEHDIKDPKPLEYFEIYNKEINRLNNIVLDFINVTQIKEKRLEKIRINFEAILADVIDSYRYMENFSELDVQIKIDENLDMYSDVSTITTIIQNLIENAIKYSKPQESGRVNIKIYGRKRDMVIQVHDTGIGIEERNQAKIFDMFFRANNETKGTGLGLYLLKSAVEKLGGKISFESFLNIGTTFKVIIPY</sequence>
<dbReference type="InterPro" id="IPR004358">
    <property type="entry name" value="Sig_transdc_His_kin-like_C"/>
</dbReference>